<evidence type="ECO:0000256" key="5">
    <source>
        <dbReference type="ARBA" id="ARBA00022691"/>
    </source>
</evidence>
<dbReference type="Pfam" id="PF11722">
    <property type="entry name" value="zf-TRM13_CCCH"/>
    <property type="match status" value="1"/>
</dbReference>
<reference evidence="9 10" key="1">
    <citation type="submission" date="2019-07" db="EMBL/GenBank/DDBJ databases">
        <title>Genomics analysis of Aphanomyces spp. identifies a new class of oomycete effector associated with host adaptation.</title>
        <authorList>
            <person name="Gaulin E."/>
        </authorList>
    </citation>
    <scope>NUCLEOTIDE SEQUENCE [LARGE SCALE GENOMIC DNA]</scope>
    <source>
        <strain evidence="9 10">ATCC 201684</strain>
    </source>
</reference>
<dbReference type="InterPro" id="IPR021721">
    <property type="entry name" value="Znf_CCCH-type_TRM13"/>
</dbReference>
<dbReference type="GO" id="GO:0008176">
    <property type="term" value="F:tRNA (guanine(46)-N7)-methyltransferase activity"/>
    <property type="evidence" value="ECO:0007669"/>
    <property type="project" value="UniProtKB-EC"/>
</dbReference>
<evidence type="ECO:0000256" key="3">
    <source>
        <dbReference type="ARBA" id="ARBA00022603"/>
    </source>
</evidence>
<feature type="region of interest" description="Disordered" evidence="7">
    <location>
        <begin position="1"/>
        <end position="41"/>
    </location>
</feature>
<feature type="compositionally biased region" description="Polar residues" evidence="7">
    <location>
        <begin position="18"/>
        <end position="33"/>
    </location>
</feature>
<feature type="domain" description="Zinc finger CCCH-type TRM13" evidence="8">
    <location>
        <begin position="41"/>
        <end position="68"/>
    </location>
</feature>
<dbReference type="Gene3D" id="3.40.50.150">
    <property type="entry name" value="Vaccinia Virus protein VP39"/>
    <property type="match status" value="1"/>
</dbReference>
<protein>
    <recommendedName>
        <fullName evidence="2">tRNA (guanine(46)-N(7))-methyltransferase</fullName>
        <ecNumber evidence="2">2.1.1.33</ecNumber>
    </recommendedName>
</protein>
<keyword evidence="4" id="KW-0808">Transferase</keyword>
<dbReference type="PROSITE" id="PS51625">
    <property type="entry name" value="SAM_MT_TRMB"/>
    <property type="match status" value="1"/>
</dbReference>
<dbReference type="EC" id="2.1.1.33" evidence="2"/>
<evidence type="ECO:0000313" key="9">
    <source>
        <dbReference type="EMBL" id="KAF0738099.1"/>
    </source>
</evidence>
<evidence type="ECO:0000256" key="7">
    <source>
        <dbReference type="SAM" id="MobiDB-lite"/>
    </source>
</evidence>
<dbReference type="GO" id="GO:0043527">
    <property type="term" value="C:tRNA methyltransferase complex"/>
    <property type="evidence" value="ECO:0007669"/>
    <property type="project" value="TreeGrafter"/>
</dbReference>
<gene>
    <name evidence="9" type="ORF">Ae201684_006088</name>
</gene>
<keyword evidence="10" id="KW-1185">Reference proteome</keyword>
<dbReference type="EMBL" id="VJMJ01000079">
    <property type="protein sequence ID" value="KAF0738099.1"/>
    <property type="molecule type" value="Genomic_DNA"/>
</dbReference>
<evidence type="ECO:0000256" key="2">
    <source>
        <dbReference type="ARBA" id="ARBA00011977"/>
    </source>
</evidence>
<dbReference type="Proteomes" id="UP000481153">
    <property type="component" value="Unassembled WGS sequence"/>
</dbReference>
<evidence type="ECO:0000256" key="4">
    <source>
        <dbReference type="ARBA" id="ARBA00022679"/>
    </source>
</evidence>
<dbReference type="VEuPathDB" id="FungiDB:AeMF1_004078"/>
<keyword evidence="3" id="KW-0489">Methyltransferase</keyword>
<evidence type="ECO:0000313" key="10">
    <source>
        <dbReference type="Proteomes" id="UP000481153"/>
    </source>
</evidence>
<organism evidence="9 10">
    <name type="scientific">Aphanomyces euteiches</name>
    <dbReference type="NCBI Taxonomy" id="100861"/>
    <lineage>
        <taxon>Eukaryota</taxon>
        <taxon>Sar</taxon>
        <taxon>Stramenopiles</taxon>
        <taxon>Oomycota</taxon>
        <taxon>Saprolegniomycetes</taxon>
        <taxon>Saprolegniales</taxon>
        <taxon>Verrucalvaceae</taxon>
        <taxon>Aphanomyces</taxon>
    </lineage>
</organism>
<dbReference type="PANTHER" id="PTHR23417:SF21">
    <property type="entry name" value="TRNA (GUANINE-N(7)-)-METHYLTRANSFERASE"/>
    <property type="match status" value="1"/>
</dbReference>
<evidence type="ECO:0000259" key="8">
    <source>
        <dbReference type="Pfam" id="PF11722"/>
    </source>
</evidence>
<dbReference type="AlphaFoldDB" id="A0A6G0XDL9"/>
<keyword evidence="6" id="KW-0819">tRNA processing</keyword>
<dbReference type="PANTHER" id="PTHR23417">
    <property type="entry name" value="3-DEOXY-D-MANNO-OCTULOSONIC-ACID TRANSFERASE/TRNA GUANINE-N 7 - -METHYLTRANSFERASE"/>
    <property type="match status" value="1"/>
</dbReference>
<comment type="catalytic activity">
    <reaction evidence="1">
        <text>guanosine(46) in tRNA + S-adenosyl-L-methionine = N(7)-methylguanosine(46) in tRNA + S-adenosyl-L-homocysteine</text>
        <dbReference type="Rhea" id="RHEA:42708"/>
        <dbReference type="Rhea" id="RHEA-COMP:10188"/>
        <dbReference type="Rhea" id="RHEA-COMP:10189"/>
        <dbReference type="ChEBI" id="CHEBI:57856"/>
        <dbReference type="ChEBI" id="CHEBI:59789"/>
        <dbReference type="ChEBI" id="CHEBI:74269"/>
        <dbReference type="ChEBI" id="CHEBI:74480"/>
        <dbReference type="EC" id="2.1.1.33"/>
    </reaction>
</comment>
<dbReference type="Pfam" id="PF02390">
    <property type="entry name" value="Methyltransf_4"/>
    <property type="match status" value="1"/>
</dbReference>
<dbReference type="InterPro" id="IPR003358">
    <property type="entry name" value="tRNA_(Gua-N-7)_MeTrfase_Trmb"/>
</dbReference>
<dbReference type="InterPro" id="IPR029063">
    <property type="entry name" value="SAM-dependent_MTases_sf"/>
</dbReference>
<comment type="caution">
    <text evidence="9">The sequence shown here is derived from an EMBL/GenBank/DDBJ whole genome shotgun (WGS) entry which is preliminary data.</text>
</comment>
<evidence type="ECO:0000256" key="1">
    <source>
        <dbReference type="ARBA" id="ARBA00000142"/>
    </source>
</evidence>
<dbReference type="SUPFAM" id="SSF53335">
    <property type="entry name" value="S-adenosyl-L-methionine-dependent methyltransferases"/>
    <property type="match status" value="1"/>
</dbReference>
<accession>A0A6G0XDL9</accession>
<sequence length="361" mass="39873">MADDEGSATAPKRHKGSQDATTAKKTVDWSKTPSFPPPEGSCSVWIPRKQRYCSHHATHGSTKCTTHASLDTDAPALAAASRDESKPEITVASRKTNLDRPLKRMLNPFSIPALKAAPAWDQLYDDPTRPLCIDIGCSKGLYIRDFRDKHQTAAWNYLGVEIFEPYVVAANAAEAQRDHRPRNLAYVHANINKSLETLVAGQVIARVSLLFPDPWGCGQGKEHKNNKRRVMSAAFAERLAAVMPPASEFYLASDYEDLALDIRQHLLSTGAFSVPMEGSYVPTMTAPAIRDHFKPNQTKDNLIDASKGVGKASTASDDSLLWLASMPLGVPTERDVICENQWRPVYRLVLHRSQPAETKET</sequence>
<proteinExistence type="predicted"/>
<keyword evidence="5" id="KW-0949">S-adenosyl-L-methionine</keyword>
<evidence type="ECO:0000256" key="6">
    <source>
        <dbReference type="ARBA" id="ARBA00022694"/>
    </source>
</evidence>
<name>A0A6G0XDL9_9STRA</name>